<dbReference type="AlphaFoldDB" id="A0A9P7J6M0"/>
<feature type="domain" description="PH" evidence="2">
    <location>
        <begin position="182"/>
        <end position="249"/>
    </location>
</feature>
<dbReference type="Proteomes" id="UP000807769">
    <property type="component" value="Unassembled WGS sequence"/>
</dbReference>
<evidence type="ECO:0000259" key="2">
    <source>
        <dbReference type="Pfam" id="PF00169"/>
    </source>
</evidence>
<dbReference type="GeneID" id="64636071"/>
<dbReference type="Gene3D" id="2.30.29.30">
    <property type="entry name" value="Pleckstrin-homology domain (PH domain)/Phosphotyrosine-binding domain (PTB)"/>
    <property type="match status" value="1"/>
</dbReference>
<proteinExistence type="predicted"/>
<dbReference type="EMBL" id="JABBWG010000055">
    <property type="protein sequence ID" value="KAG1805186.1"/>
    <property type="molecule type" value="Genomic_DNA"/>
</dbReference>
<feature type="compositionally biased region" description="Basic and acidic residues" evidence="1">
    <location>
        <begin position="297"/>
        <end position="307"/>
    </location>
</feature>
<evidence type="ECO:0000313" key="3">
    <source>
        <dbReference type="EMBL" id="KAG1805186.1"/>
    </source>
</evidence>
<comment type="caution">
    <text evidence="3">The sequence shown here is derived from an EMBL/GenBank/DDBJ whole genome shotgun (WGS) entry which is preliminary data.</text>
</comment>
<dbReference type="InterPro" id="IPR001849">
    <property type="entry name" value="PH_domain"/>
</dbReference>
<dbReference type="Pfam" id="PF00169">
    <property type="entry name" value="PH"/>
    <property type="match status" value="1"/>
</dbReference>
<sequence>MHHLPPSNASTSLAVSTESTSTAKEKGDTSSIILLPHSRFSAIGGTTKGTERHSLFGGTFATSFGKSRQPPPRISSSLINNESPMDKCSSLNLSQLYSGSKSSSRPLTLDRSLSSTLCNPSRSDSLDEKRKSREKGKTFEKLKGKDADSQTLKEKSPTSQSRGPITFKPGKNIIDRIGTPDHRGWMRKKGDHENAWKVRYFVIKGPHLYILRSDNKTEVKIKSYINIVGYKVIVESVDPGRYGFRIQIVVREWMKVVMKVTIGRDYSTCYFVNIPTIPLTAAYAMNPPRPSSPTARDAARKALRRENPNQLSSRDAHVLMGLPSLNASDAQDSERARLDSFFTQQPISSQPEGRRGMPFANYRSFSTAFSALNPSNVGLIEWANSHLPAALQNYDLTGHLFTGLALLRLSESVLRKSPSPPVPDSAFPSGPDDDKDYFAWTRDTILQLLKVLRAWEDKKMVILRSVGAGRI</sequence>
<feature type="region of interest" description="Disordered" evidence="1">
    <location>
        <begin position="1"/>
        <end position="30"/>
    </location>
</feature>
<reference evidence="3" key="1">
    <citation type="journal article" date="2020" name="New Phytol.">
        <title>Comparative genomics reveals dynamic genome evolution in host specialist ectomycorrhizal fungi.</title>
        <authorList>
            <person name="Lofgren L.A."/>
            <person name="Nguyen N.H."/>
            <person name="Vilgalys R."/>
            <person name="Ruytinx J."/>
            <person name="Liao H.L."/>
            <person name="Branco S."/>
            <person name="Kuo A."/>
            <person name="LaButti K."/>
            <person name="Lipzen A."/>
            <person name="Andreopoulos W."/>
            <person name="Pangilinan J."/>
            <person name="Riley R."/>
            <person name="Hundley H."/>
            <person name="Na H."/>
            <person name="Barry K."/>
            <person name="Grigoriev I.V."/>
            <person name="Stajich J.E."/>
            <person name="Kennedy P.G."/>
        </authorList>
    </citation>
    <scope>NUCLEOTIDE SEQUENCE</scope>
    <source>
        <strain evidence="3">MN1</strain>
    </source>
</reference>
<feature type="compositionally biased region" description="Polar residues" evidence="1">
    <location>
        <begin position="111"/>
        <end position="123"/>
    </location>
</feature>
<name>A0A9P7J6M0_9AGAM</name>
<feature type="compositionally biased region" description="Polar residues" evidence="1">
    <location>
        <begin position="74"/>
        <end position="83"/>
    </location>
</feature>
<feature type="region of interest" description="Disordered" evidence="1">
    <location>
        <begin position="61"/>
        <end position="83"/>
    </location>
</feature>
<gene>
    <name evidence="3" type="ORF">BJ212DRAFT_1570918</name>
</gene>
<dbReference type="OrthoDB" id="73680at2759"/>
<evidence type="ECO:0000313" key="4">
    <source>
        <dbReference type="Proteomes" id="UP000807769"/>
    </source>
</evidence>
<feature type="region of interest" description="Disordered" evidence="1">
    <location>
        <begin position="285"/>
        <end position="310"/>
    </location>
</feature>
<feature type="compositionally biased region" description="Polar residues" evidence="1">
    <location>
        <begin position="7"/>
        <end position="22"/>
    </location>
</feature>
<dbReference type="InterPro" id="IPR011993">
    <property type="entry name" value="PH-like_dom_sf"/>
</dbReference>
<keyword evidence="4" id="KW-1185">Reference proteome</keyword>
<feature type="region of interest" description="Disordered" evidence="1">
    <location>
        <begin position="99"/>
        <end position="173"/>
    </location>
</feature>
<evidence type="ECO:0000256" key="1">
    <source>
        <dbReference type="SAM" id="MobiDB-lite"/>
    </source>
</evidence>
<accession>A0A9P7J6M0</accession>
<feature type="compositionally biased region" description="Basic and acidic residues" evidence="1">
    <location>
        <begin position="124"/>
        <end position="156"/>
    </location>
</feature>
<organism evidence="3 4">
    <name type="scientific">Suillus subaureus</name>
    <dbReference type="NCBI Taxonomy" id="48587"/>
    <lineage>
        <taxon>Eukaryota</taxon>
        <taxon>Fungi</taxon>
        <taxon>Dikarya</taxon>
        <taxon>Basidiomycota</taxon>
        <taxon>Agaricomycotina</taxon>
        <taxon>Agaricomycetes</taxon>
        <taxon>Agaricomycetidae</taxon>
        <taxon>Boletales</taxon>
        <taxon>Suillineae</taxon>
        <taxon>Suillaceae</taxon>
        <taxon>Suillus</taxon>
    </lineage>
</organism>
<protein>
    <recommendedName>
        <fullName evidence="2">PH domain-containing protein</fullName>
    </recommendedName>
</protein>
<dbReference type="SUPFAM" id="SSF50729">
    <property type="entry name" value="PH domain-like"/>
    <property type="match status" value="1"/>
</dbReference>
<dbReference type="RefSeq" id="XP_041187108.1">
    <property type="nucleotide sequence ID" value="XM_041342055.1"/>
</dbReference>